<comment type="similarity">
    <text evidence="2">Belongs to the Mg-chelatase subunits D/I family.</text>
</comment>
<dbReference type="InterPro" id="IPR027417">
    <property type="entry name" value="P-loop_NTPase"/>
</dbReference>
<evidence type="ECO:0000256" key="2">
    <source>
        <dbReference type="ARBA" id="ARBA00005799"/>
    </source>
</evidence>
<dbReference type="InterPro" id="IPR003593">
    <property type="entry name" value="AAA+_ATPase"/>
</dbReference>
<gene>
    <name evidence="8" type="primary">bchI</name>
    <name evidence="8" type="ORF">MBHS_03137</name>
</gene>
<dbReference type="InterPro" id="IPR052989">
    <property type="entry name" value="Mg-chelatase_DI-like"/>
</dbReference>
<dbReference type="Pfam" id="PF17863">
    <property type="entry name" value="AAA_lid_2"/>
    <property type="match status" value="1"/>
</dbReference>
<comment type="pathway">
    <text evidence="1">Porphyrin-containing compound metabolism; bacteriochlorophyll biosynthesis.</text>
</comment>
<dbReference type="Gene3D" id="3.40.50.300">
    <property type="entry name" value="P-loop containing nucleotide triphosphate hydrolases"/>
    <property type="match status" value="1"/>
</dbReference>
<dbReference type="Gene3D" id="1.10.8.80">
    <property type="entry name" value="Magnesium chelatase subunit I, C-Terminal domain"/>
    <property type="match status" value="1"/>
</dbReference>
<dbReference type="RefSeq" id="WP_103920931.1">
    <property type="nucleotide sequence ID" value="NZ_FMSV02000528.1"/>
</dbReference>
<dbReference type="Proteomes" id="UP000236724">
    <property type="component" value="Unassembled WGS sequence"/>
</dbReference>
<dbReference type="InterPro" id="IPR000523">
    <property type="entry name" value="Mg_chelatse_chII-like_cat_dom"/>
</dbReference>
<protein>
    <recommendedName>
        <fullName evidence="5">Mg-protoporphyrin IX chelatase</fullName>
    </recommendedName>
</protein>
<dbReference type="Pfam" id="PF01078">
    <property type="entry name" value="Mg_chelatase"/>
    <property type="match status" value="1"/>
</dbReference>
<evidence type="ECO:0000256" key="1">
    <source>
        <dbReference type="ARBA" id="ARBA00004800"/>
    </source>
</evidence>
<dbReference type="GO" id="GO:0016874">
    <property type="term" value="F:ligase activity"/>
    <property type="evidence" value="ECO:0007669"/>
    <property type="project" value="UniProtKB-KW"/>
</dbReference>
<name>A0A1H6FAZ3_9GAMM</name>
<reference evidence="8 9" key="1">
    <citation type="submission" date="2016-10" db="EMBL/GenBank/DDBJ databases">
        <authorList>
            <person name="de Groot N.N."/>
        </authorList>
    </citation>
    <scope>NUCLEOTIDE SEQUENCE [LARGE SCALE GENOMIC DNA]</scope>
    <source>
        <strain evidence="8">MBHS1</strain>
    </source>
</reference>
<keyword evidence="9" id="KW-1185">Reference proteome</keyword>
<feature type="domain" description="AAA+ ATPase" evidence="7">
    <location>
        <begin position="29"/>
        <end position="205"/>
    </location>
</feature>
<sequence length="320" mass="35898">MNLPPYPFTAIVGQQSMKRALIFNTIDPAIGGVLITGTRGTAKTTTVRALPALLPEISMIPGSAFNLAPRKGIRTQEFVRVPTPFLTLPLSSNIEQVAGILEVEKVLQTGERHFEPGLLARANRGILYIDNINHFRDDLLAVILEAVTSTVNRVEREGVTFDHQADIILVATTNPDSRELHPQLLDRFGLYVITDSRMDLKDRYEIIKRCMAYNKNPRAFFQQWQNVEQELARKIERARAYLNQVEVSEASLEEIAHICGIAQIDGMRSDIAIYKTARVIAAFEGEKTVNSEHIKEAAELALAHRRRISTAAETPNLFRE</sequence>
<evidence type="ECO:0000313" key="9">
    <source>
        <dbReference type="Proteomes" id="UP000236724"/>
    </source>
</evidence>
<dbReference type="PANTHER" id="PTHR35023">
    <property type="entry name" value="CHELATASE-RELATED"/>
    <property type="match status" value="1"/>
</dbReference>
<evidence type="ECO:0000259" key="7">
    <source>
        <dbReference type="SMART" id="SM00382"/>
    </source>
</evidence>
<dbReference type="SMART" id="SM00382">
    <property type="entry name" value="AAA"/>
    <property type="match status" value="1"/>
</dbReference>
<dbReference type="PANTHER" id="PTHR35023:SF1">
    <property type="entry name" value="MG-PROTOPORPHYRIN IX CHELATASE"/>
    <property type="match status" value="1"/>
</dbReference>
<proteinExistence type="inferred from homology"/>
<evidence type="ECO:0000313" key="8">
    <source>
        <dbReference type="EMBL" id="SEH07262.1"/>
    </source>
</evidence>
<dbReference type="AlphaFoldDB" id="A0A1H6FAZ3"/>
<evidence type="ECO:0000256" key="6">
    <source>
        <dbReference type="ARBA" id="ARBA00053551"/>
    </source>
</evidence>
<dbReference type="SUPFAM" id="SSF52540">
    <property type="entry name" value="P-loop containing nucleoside triphosphate hydrolases"/>
    <property type="match status" value="1"/>
</dbReference>
<dbReference type="InterPro" id="IPR041628">
    <property type="entry name" value="ChlI/MoxR_AAA_lid"/>
</dbReference>
<accession>A0A1H6FAZ3</accession>
<keyword evidence="4" id="KW-0067">ATP-binding</keyword>
<evidence type="ECO:0000256" key="4">
    <source>
        <dbReference type="ARBA" id="ARBA00022840"/>
    </source>
</evidence>
<dbReference type="GO" id="GO:0005524">
    <property type="term" value="F:ATP binding"/>
    <property type="evidence" value="ECO:0007669"/>
    <property type="project" value="UniProtKB-KW"/>
</dbReference>
<keyword evidence="8" id="KW-0436">Ligase</keyword>
<comment type="function">
    <text evidence="6">Involved in bacteriochlorophyll biosynthesis; introduces a magnesium ion into protoporphyrin IX to yield Mg-protoporphyrin IX.</text>
</comment>
<keyword evidence="3" id="KW-0547">Nucleotide-binding</keyword>
<dbReference type="OrthoDB" id="9775079at2"/>
<evidence type="ECO:0000256" key="5">
    <source>
        <dbReference type="ARBA" id="ARBA00030759"/>
    </source>
</evidence>
<dbReference type="CDD" id="cd00009">
    <property type="entry name" value="AAA"/>
    <property type="match status" value="1"/>
</dbReference>
<dbReference type="EMBL" id="FMSV02000528">
    <property type="protein sequence ID" value="SEH07262.1"/>
    <property type="molecule type" value="Genomic_DNA"/>
</dbReference>
<organism evidence="8 9">
    <name type="scientific">Candidatus Venteria ishoeyi</name>
    <dbReference type="NCBI Taxonomy" id="1899563"/>
    <lineage>
        <taxon>Bacteria</taxon>
        <taxon>Pseudomonadati</taxon>
        <taxon>Pseudomonadota</taxon>
        <taxon>Gammaproteobacteria</taxon>
        <taxon>Thiotrichales</taxon>
        <taxon>Thiotrichaceae</taxon>
        <taxon>Venteria</taxon>
    </lineage>
</organism>
<evidence type="ECO:0000256" key="3">
    <source>
        <dbReference type="ARBA" id="ARBA00022741"/>
    </source>
</evidence>